<keyword evidence="4" id="KW-1185">Reference proteome</keyword>
<dbReference type="SUPFAM" id="SSF51126">
    <property type="entry name" value="Pectin lyase-like"/>
    <property type="match status" value="1"/>
</dbReference>
<dbReference type="NCBIfam" id="TIGR04183">
    <property type="entry name" value="Por_Secre_tail"/>
    <property type="match status" value="1"/>
</dbReference>
<proteinExistence type="predicted"/>
<gene>
    <name evidence="3" type="ORF">SAMN05443292_1474</name>
</gene>
<dbReference type="OrthoDB" id="906679at2"/>
<dbReference type="AlphaFoldDB" id="A0A1I3FM76"/>
<dbReference type="SMART" id="SM00710">
    <property type="entry name" value="PbH1"/>
    <property type="match status" value="10"/>
</dbReference>
<reference evidence="3 4" key="1">
    <citation type="submission" date="2016-10" db="EMBL/GenBank/DDBJ databases">
        <authorList>
            <person name="de Groot N.N."/>
        </authorList>
    </citation>
    <scope>NUCLEOTIDE SEQUENCE [LARGE SCALE GENOMIC DNA]</scope>
    <source>
        <strain evidence="3 4">DSM 26000</strain>
    </source>
</reference>
<feature type="signal peptide" evidence="2">
    <location>
        <begin position="1"/>
        <end position="18"/>
    </location>
</feature>
<evidence type="ECO:0000256" key="1">
    <source>
        <dbReference type="ARBA" id="ARBA00022729"/>
    </source>
</evidence>
<dbReference type="InterPro" id="IPR006626">
    <property type="entry name" value="PbH1"/>
</dbReference>
<dbReference type="RefSeq" id="WP_090079475.1">
    <property type="nucleotide sequence ID" value="NZ_FOQT01000002.1"/>
</dbReference>
<dbReference type="InterPro" id="IPR011050">
    <property type="entry name" value="Pectin_lyase_fold/virulence"/>
</dbReference>
<keyword evidence="1 2" id="KW-0732">Signal</keyword>
<name>A0A1I3FM76_9FLAO</name>
<evidence type="ECO:0000313" key="4">
    <source>
        <dbReference type="Proteomes" id="UP000198931"/>
    </source>
</evidence>
<accession>A0A1I3FM76</accession>
<feature type="chain" id="PRO_5011710372" evidence="2">
    <location>
        <begin position="19"/>
        <end position="1087"/>
    </location>
</feature>
<sequence>MKKTLFSIFCISSAFISAQVTGSKTVGADYASLAAAINDLNTNGVGAGGVTFNIPADYTEIAPSGGFTITATGTAANPIKFVKSGIGANPTFTASDMQVVSTITDAVFKIVGGDYITLDGLTLQENAANTVLVDAATNNMTEFGVALLTASTTDGAQNNTVQNCTISLNRLYRNSFGIYSNVLHSSTDAVTLANITSATGANSNNKFYTNAISNVNVGLSFIGSLTAAFMDTGNDIGGTSAGTGNTLTNWGGNSTFSAYVAIVTNSLGIYDTNQMGENFSYNTVTSASLTSPVTIFGILKFYNGGQPAGTFTSNVNNNTVSVANTPTTATVGTIVCVSSQGLTPLLATATLNINNNIVQNSTISGAVSTTVGISGISNSSVPGIINLTGNIVQNNSINATTSTIGGITCLSNSGAAGTANLTGNSILNNSITSPAATGAIMLGIINSGAVATSNINNNILRGFATTSTSGQMQSILSTGAVTTAVNINNNQLGNTDGGLLTASAANSGTLFGVLAQGLLPAASLSIQNNDIRGIVYNTTSSASQNYIQFTHASATTDNILNNTFTNLNINSTGSVGFIVRGTTGGNMTATGVENVNNNSIVTGFNKTAAGGTISLYSAAASSVSGSIMNQTGNNFSNITFTGATAMNGWNNTEGASGTNSPAKNISGNTFTNWNGGISAVLAITSNFGANNTIIANNVIDAISSQGTLTGISIGASNGGTQSLSGNTVSNLLTSAISATGILFGASNGQNVFKNKIVNISATGAATAANSVSGISATGIPLTFNIYNNVIGKLSAPAGNGTDVVRGISFTGTTALSTIKLYYNSVYLDAVSTGTNFGTSALYHTFSTTATSASLDSRNNIFINNSTPAGTGTAASFRRSAATNLNNYAASSNNNLYYAGTSAAGNIIYSDGTNNDQTLAAFKSRVSTRDAVSQTENTTFQSIVGPDPNFLKIAAGTVSLAESGAQSISTITDDYFGIARPFFNPTNGGTATDIGASEFDGKITTLAVSDTTSKQGVSIYREGQNFTVRSSSAKITTVEVIEATGRTLLKNQSNSDSVSIPAERLNIGVYLIKVTLQNGTQTLLKIRK</sequence>
<organism evidence="3 4">
    <name type="scientific">Halpernia frigidisoli</name>
    <dbReference type="NCBI Taxonomy" id="1125876"/>
    <lineage>
        <taxon>Bacteria</taxon>
        <taxon>Pseudomonadati</taxon>
        <taxon>Bacteroidota</taxon>
        <taxon>Flavobacteriia</taxon>
        <taxon>Flavobacteriales</taxon>
        <taxon>Weeksellaceae</taxon>
        <taxon>Chryseobacterium group</taxon>
        <taxon>Halpernia</taxon>
    </lineage>
</organism>
<dbReference type="InterPro" id="IPR026444">
    <property type="entry name" value="Secre_tail"/>
</dbReference>
<evidence type="ECO:0000313" key="3">
    <source>
        <dbReference type="EMBL" id="SFI12290.1"/>
    </source>
</evidence>
<dbReference type="EMBL" id="FOQT01000002">
    <property type="protein sequence ID" value="SFI12290.1"/>
    <property type="molecule type" value="Genomic_DNA"/>
</dbReference>
<evidence type="ECO:0000256" key="2">
    <source>
        <dbReference type="SAM" id="SignalP"/>
    </source>
</evidence>
<dbReference type="Proteomes" id="UP000198931">
    <property type="component" value="Unassembled WGS sequence"/>
</dbReference>
<protein>
    <submittedName>
        <fullName evidence="3">Uncharacterized protein</fullName>
    </submittedName>
</protein>